<evidence type="ECO:0000256" key="7">
    <source>
        <dbReference type="ARBA" id="ARBA00022737"/>
    </source>
</evidence>
<accession>A0A3B3QZR9</accession>
<dbReference type="InterPro" id="IPR055414">
    <property type="entry name" value="LRR_R13L4/SHOC2-like"/>
</dbReference>
<proteinExistence type="inferred from homology"/>
<dbReference type="SMART" id="SM00365">
    <property type="entry name" value="LRR_SD22"/>
    <property type="match status" value="7"/>
</dbReference>
<dbReference type="CDD" id="cd06749">
    <property type="entry name" value="PDZ_densin_erbin-like"/>
    <property type="match status" value="1"/>
</dbReference>
<dbReference type="GO" id="GO:0043113">
    <property type="term" value="P:receptor clustering"/>
    <property type="evidence" value="ECO:0007669"/>
    <property type="project" value="TreeGrafter"/>
</dbReference>
<feature type="region of interest" description="Disordered" evidence="16">
    <location>
        <begin position="1017"/>
        <end position="1044"/>
    </location>
</feature>
<dbReference type="Pfam" id="PF00595">
    <property type="entry name" value="PDZ"/>
    <property type="match status" value="1"/>
</dbReference>
<keyword evidence="6" id="KW-0433">Leucine-rich repeat</keyword>
<reference evidence="18" key="2">
    <citation type="submission" date="2025-09" db="UniProtKB">
        <authorList>
            <consortium name="Ensembl"/>
        </authorList>
    </citation>
    <scope>IDENTIFICATION</scope>
</reference>
<feature type="region of interest" description="Disordered" evidence="16">
    <location>
        <begin position="821"/>
        <end position="849"/>
    </location>
</feature>
<feature type="compositionally biased region" description="Polar residues" evidence="16">
    <location>
        <begin position="652"/>
        <end position="668"/>
    </location>
</feature>
<keyword evidence="7" id="KW-0677">Repeat</keyword>
<feature type="region of interest" description="Disordered" evidence="16">
    <location>
        <begin position="541"/>
        <end position="560"/>
    </location>
</feature>
<comment type="similarity">
    <text evidence="3">Belongs to the LAP (LRR and PDZ) protein family.</text>
</comment>
<evidence type="ECO:0000313" key="19">
    <source>
        <dbReference type="Proteomes" id="UP000261540"/>
    </source>
</evidence>
<dbReference type="AlphaFoldDB" id="A0A3B3QZR9"/>
<evidence type="ECO:0000259" key="17">
    <source>
        <dbReference type="PROSITE" id="PS50106"/>
    </source>
</evidence>
<dbReference type="SUPFAM" id="SSF52058">
    <property type="entry name" value="L domain-like"/>
    <property type="match status" value="2"/>
</dbReference>
<dbReference type="GeneTree" id="ENSGT00940000159526"/>
<dbReference type="InterPro" id="IPR001478">
    <property type="entry name" value="PDZ"/>
</dbReference>
<evidence type="ECO:0000313" key="18">
    <source>
        <dbReference type="Ensembl" id="ENSPKIP00000011135.1"/>
    </source>
</evidence>
<dbReference type="InterPro" id="IPR001611">
    <property type="entry name" value="Leu-rich_rpt"/>
</dbReference>
<dbReference type="FunFam" id="3.80.10.10:FF:000020">
    <property type="entry name" value="Erbin isoform 7"/>
    <property type="match status" value="1"/>
</dbReference>
<dbReference type="Ensembl" id="ENSPKIT00000035275.1">
    <property type="protein sequence ID" value="ENSPKIP00000011135.1"/>
    <property type="gene ID" value="ENSPKIG00000025558.1"/>
</dbReference>
<evidence type="ECO:0000256" key="5">
    <source>
        <dbReference type="ARBA" id="ARBA00022553"/>
    </source>
</evidence>
<evidence type="ECO:0000256" key="13">
    <source>
        <dbReference type="ARBA" id="ARBA00076296"/>
    </source>
</evidence>
<dbReference type="InterPro" id="IPR036034">
    <property type="entry name" value="PDZ_sf"/>
</dbReference>
<dbReference type="Gene3D" id="3.80.10.10">
    <property type="entry name" value="Ribonuclease Inhibitor"/>
    <property type="match status" value="3"/>
</dbReference>
<dbReference type="GO" id="GO:0016323">
    <property type="term" value="C:basolateral plasma membrane"/>
    <property type="evidence" value="ECO:0007669"/>
    <property type="project" value="UniProtKB-SubCell"/>
</dbReference>
<feature type="region of interest" description="Disordered" evidence="16">
    <location>
        <begin position="504"/>
        <end position="530"/>
    </location>
</feature>
<dbReference type="FunFam" id="2.30.42.10:FF:000036">
    <property type="entry name" value="Erbin isoform 7"/>
    <property type="match status" value="1"/>
</dbReference>
<evidence type="ECO:0000256" key="6">
    <source>
        <dbReference type="ARBA" id="ARBA00022614"/>
    </source>
</evidence>
<dbReference type="GO" id="GO:0045211">
    <property type="term" value="C:postsynaptic membrane"/>
    <property type="evidence" value="ECO:0007669"/>
    <property type="project" value="TreeGrafter"/>
</dbReference>
<dbReference type="GO" id="GO:0098887">
    <property type="term" value="P:neurotransmitter receptor transport, endosome to postsynaptic membrane"/>
    <property type="evidence" value="ECO:0007669"/>
    <property type="project" value="TreeGrafter"/>
</dbReference>
<dbReference type="SMART" id="SM00364">
    <property type="entry name" value="LRR_BAC"/>
    <property type="match status" value="9"/>
</dbReference>
<feature type="region of interest" description="Disordered" evidence="16">
    <location>
        <begin position="1084"/>
        <end position="1142"/>
    </location>
</feature>
<feature type="compositionally biased region" description="Basic and acidic residues" evidence="16">
    <location>
        <begin position="468"/>
        <end position="480"/>
    </location>
</feature>
<evidence type="ECO:0000256" key="4">
    <source>
        <dbReference type="ARBA" id="ARBA00022475"/>
    </source>
</evidence>
<keyword evidence="5" id="KW-0597">Phosphoprotein</keyword>
<keyword evidence="8" id="KW-0965">Cell junction</keyword>
<organism evidence="18 19">
    <name type="scientific">Paramormyrops kingsleyae</name>
    <dbReference type="NCBI Taxonomy" id="1676925"/>
    <lineage>
        <taxon>Eukaryota</taxon>
        <taxon>Metazoa</taxon>
        <taxon>Chordata</taxon>
        <taxon>Craniata</taxon>
        <taxon>Vertebrata</taxon>
        <taxon>Euteleostomi</taxon>
        <taxon>Actinopterygii</taxon>
        <taxon>Neopterygii</taxon>
        <taxon>Teleostei</taxon>
        <taxon>Osteoglossocephala</taxon>
        <taxon>Osteoglossomorpha</taxon>
        <taxon>Osteoglossiformes</taxon>
        <taxon>Mormyridae</taxon>
        <taxon>Paramormyrops</taxon>
    </lineage>
</organism>
<feature type="compositionally biased region" description="Polar residues" evidence="16">
    <location>
        <begin position="1108"/>
        <end position="1122"/>
    </location>
</feature>
<dbReference type="PANTHER" id="PTHR23119:SF46">
    <property type="entry name" value="ERBB2 INTERACTING PROTEIN"/>
    <property type="match status" value="1"/>
</dbReference>
<feature type="region of interest" description="Disordered" evidence="16">
    <location>
        <begin position="764"/>
        <end position="808"/>
    </location>
</feature>
<dbReference type="InterPro" id="IPR003591">
    <property type="entry name" value="Leu-rich_rpt_typical-subtyp"/>
</dbReference>
<dbReference type="GO" id="GO:0031965">
    <property type="term" value="C:nuclear membrane"/>
    <property type="evidence" value="ECO:0007669"/>
    <property type="project" value="UniProtKB-SubCell"/>
</dbReference>
<dbReference type="GO" id="GO:0010468">
    <property type="term" value="P:regulation of gene expression"/>
    <property type="evidence" value="ECO:0007669"/>
    <property type="project" value="UniProtKB-ARBA"/>
</dbReference>
<dbReference type="FunFam" id="3.80.10.10:FF:000013">
    <property type="entry name" value="Erbin isoform 7"/>
    <property type="match status" value="1"/>
</dbReference>
<evidence type="ECO:0000256" key="12">
    <source>
        <dbReference type="ARBA" id="ARBA00074479"/>
    </source>
</evidence>
<evidence type="ECO:0000256" key="8">
    <source>
        <dbReference type="ARBA" id="ARBA00022949"/>
    </source>
</evidence>
<evidence type="ECO:0000256" key="2">
    <source>
        <dbReference type="ARBA" id="ARBA00004187"/>
    </source>
</evidence>
<evidence type="ECO:0000256" key="1">
    <source>
        <dbReference type="ARBA" id="ARBA00004126"/>
    </source>
</evidence>
<sequence>MTSKRSLFGRLVPCRCLRGEEEAVTSLDYSHCSLEQVPKEIFGFEKTLEELYLDANQIEELPKQLFNCQSLNRLSLPDNDLTVLPAGIANLANLRELDISKNSIQEFPENIKNCKVLTIVEASVNPISKLPEGFTQLLNLTQLYLNDAFLEFLPASFGRLTKLQILELRENQLKMLPKSMQKLTQLERLDLGSNEFTEVPEVLEQLTGIRELWLDGNRLTFLPGMLGSLKQLSYLDVSKNNVEMLDEQISGCENLLDLLLSHNALTQLPGSIGSLKKLTALKVDENQLMYLPDSIGGLAALEELDCSLNEIEALPPSMGQCTNLRTFAADHNFLTQLPPEVGSWKNLTVLFLHSNKLESLPEEMGEMQKLKVINLSDNKLKNLPFNFTKLNQLTAMWLSENQSKPLIPLQKEEDPETHKTVLTNYMFPQQPRTEDYTPTSDNESFNPSLWEEQRKQRAQVAFECDEDTDRRDMPPREGILKRYPTPYPDELKNMVKTAQSIATRLREDESGDESGRESKASDRAPTGVRDVGVKPVEADPKATMNSLTGSITPEPGEEEIPRTQNAPLIMPENPGMVLNHEDALEGSEELSSEDDEMKVAEMRPPLIEISINQPKVVVLGKDKKGTGDADSLLDDTVANSNQNNSNCSSPSRMSDSVSLTTDSSQDMSLCTPEREARLPFLSRQEDENQNQLRSSEPPLQNGSTSDTLLQALLKGQPGSEPRLGHMAAFDVAMEEKLSLLRDIDLNSRAGDKWDHINRNVMEPTDNFTRVGDPDKAGDLPTPNNNTQPAGALENGNRPLVDSPGGGTRSLAEVRTAAVGVTAGGEAQLSRSTEELSPQKRAPPAPVVKSQSVTNMEMGGMKLYGIESDGGLYEAGPAGRGPAPGAQGQSIVRSKSASLLSDQLLQVYPSTSASSSDLMLGSRMTAVRADPAGPRGPLPAGMQQQPPPQYNIQYTSSAMPKDGLWALRMPMPPEQAYLPPQHLLANTNYSNRNHAPPYPLQPLQRGLLRPTDLRPVDRMLPPRGPLQRQPSMSSSSAVSMSLQDPRRVAVPEGDYLTYREIHTPGRGLAPMTQAGPRPLSARTYSVDGPGMPRPHSARPPPHEVPERTMSVTDFNYQQVSPSKRPNVRVKSEHSLLEGPGTGRVPADWRDQVMRHIEAKKMEKVHVQIEKNPELGFSISGGLGGRGNPFRPEDHGIFVTRVQPEGPASKLLQPGDKIIQANGYNFVNIDHGYAVSLLKTFPSTVDLIIVREMSA</sequence>
<keyword evidence="4" id="KW-1003">Cell membrane</keyword>
<dbReference type="SMART" id="SM00228">
    <property type="entry name" value="PDZ"/>
    <property type="match status" value="1"/>
</dbReference>
<evidence type="ECO:0000256" key="3">
    <source>
        <dbReference type="ARBA" id="ARBA00007772"/>
    </source>
</evidence>
<keyword evidence="19" id="KW-1185">Reference proteome</keyword>
<reference evidence="18" key="1">
    <citation type="submission" date="2025-08" db="UniProtKB">
        <authorList>
            <consortium name="Ensembl"/>
        </authorList>
    </citation>
    <scope>IDENTIFICATION</scope>
</reference>
<protein>
    <recommendedName>
        <fullName evidence="12">Erbin</fullName>
    </recommendedName>
    <alternativeName>
        <fullName evidence="13">Densin-180-like protein</fullName>
    </alternativeName>
    <alternativeName>
        <fullName evidence="15">Erbb2-interacting protein</fullName>
    </alternativeName>
    <alternativeName>
        <fullName evidence="14">Protein LAP2</fullName>
    </alternativeName>
</protein>
<dbReference type="GO" id="GO:0019901">
    <property type="term" value="F:protein kinase binding"/>
    <property type="evidence" value="ECO:0007669"/>
    <property type="project" value="TreeGrafter"/>
</dbReference>
<dbReference type="PANTHER" id="PTHR23119">
    <property type="entry name" value="DISCS LARGE"/>
    <property type="match status" value="1"/>
</dbReference>
<comment type="subcellular location">
    <subcellularLocation>
        <location evidence="2">Basolateral cell membrane</location>
    </subcellularLocation>
    <subcellularLocation>
        <location evidence="11">Cell junction</location>
        <location evidence="11">Hemidesmosome</location>
    </subcellularLocation>
    <subcellularLocation>
        <location evidence="1">Nucleus membrane</location>
    </subcellularLocation>
</comment>
<dbReference type="GO" id="GO:0030056">
    <property type="term" value="C:hemidesmosome"/>
    <property type="evidence" value="ECO:0007669"/>
    <property type="project" value="UniProtKB-SubCell"/>
</dbReference>
<dbReference type="GO" id="GO:0045197">
    <property type="term" value="P:establishment or maintenance of epithelial cell apical/basal polarity"/>
    <property type="evidence" value="ECO:0007669"/>
    <property type="project" value="TreeGrafter"/>
</dbReference>
<dbReference type="InterPro" id="IPR050614">
    <property type="entry name" value="Synaptic_Scaffolding_LAP-MAGUK"/>
</dbReference>
<evidence type="ECO:0000256" key="9">
    <source>
        <dbReference type="ARBA" id="ARBA00023136"/>
    </source>
</evidence>
<dbReference type="Proteomes" id="UP000261540">
    <property type="component" value="Unplaced"/>
</dbReference>
<dbReference type="SMART" id="SM00369">
    <property type="entry name" value="LRR_TYP"/>
    <property type="match status" value="13"/>
</dbReference>
<feature type="compositionally biased region" description="Low complexity" evidence="16">
    <location>
        <begin position="1030"/>
        <end position="1040"/>
    </location>
</feature>
<feature type="region of interest" description="Disordered" evidence="16">
    <location>
        <begin position="629"/>
        <end position="704"/>
    </location>
</feature>
<dbReference type="FunFam" id="3.80.10.10:FF:000022">
    <property type="entry name" value="Erbin isoform 7"/>
    <property type="match status" value="1"/>
</dbReference>
<dbReference type="GO" id="GO:0070433">
    <property type="term" value="P:negative regulation of nucleotide-binding oligomerization domain containing 2 signaling pathway"/>
    <property type="evidence" value="ECO:0007669"/>
    <property type="project" value="UniProtKB-ARBA"/>
</dbReference>
<dbReference type="Gene3D" id="2.30.42.10">
    <property type="match status" value="1"/>
</dbReference>
<dbReference type="InterPro" id="IPR032675">
    <property type="entry name" value="LRR_dom_sf"/>
</dbReference>
<dbReference type="SUPFAM" id="SSF50156">
    <property type="entry name" value="PDZ domain-like"/>
    <property type="match status" value="1"/>
</dbReference>
<evidence type="ECO:0000256" key="16">
    <source>
        <dbReference type="SAM" id="MobiDB-lite"/>
    </source>
</evidence>
<keyword evidence="9" id="KW-0472">Membrane</keyword>
<evidence type="ECO:0000256" key="15">
    <source>
        <dbReference type="ARBA" id="ARBA00084015"/>
    </source>
</evidence>
<feature type="compositionally biased region" description="Basic and acidic residues" evidence="16">
    <location>
        <begin position="504"/>
        <end position="522"/>
    </location>
</feature>
<feature type="compositionally biased region" description="Polar residues" evidence="16">
    <location>
        <begin position="689"/>
        <end position="704"/>
    </location>
</feature>
<evidence type="ECO:0000256" key="11">
    <source>
        <dbReference type="ARBA" id="ARBA00060371"/>
    </source>
</evidence>
<dbReference type="Pfam" id="PF23598">
    <property type="entry name" value="LRR_14"/>
    <property type="match status" value="1"/>
</dbReference>
<name>A0A3B3QZR9_9TELE</name>
<dbReference type="GO" id="GO:0098609">
    <property type="term" value="P:cell-cell adhesion"/>
    <property type="evidence" value="ECO:0007669"/>
    <property type="project" value="TreeGrafter"/>
</dbReference>
<dbReference type="PROSITE" id="PS50106">
    <property type="entry name" value="PDZ"/>
    <property type="match status" value="1"/>
</dbReference>
<dbReference type="GO" id="GO:0098968">
    <property type="term" value="P:neurotransmitter receptor transport postsynaptic membrane to endosome"/>
    <property type="evidence" value="ECO:0007669"/>
    <property type="project" value="TreeGrafter"/>
</dbReference>
<feature type="region of interest" description="Disordered" evidence="16">
    <location>
        <begin position="462"/>
        <end position="490"/>
    </location>
</feature>
<dbReference type="PROSITE" id="PS51450">
    <property type="entry name" value="LRR"/>
    <property type="match status" value="5"/>
</dbReference>
<dbReference type="GO" id="GO:0005912">
    <property type="term" value="C:adherens junction"/>
    <property type="evidence" value="ECO:0007669"/>
    <property type="project" value="TreeGrafter"/>
</dbReference>
<dbReference type="Pfam" id="PF13855">
    <property type="entry name" value="LRR_8"/>
    <property type="match status" value="3"/>
</dbReference>
<feature type="compositionally biased region" description="Low complexity" evidence="16">
    <location>
        <begin position="639"/>
        <end position="651"/>
    </location>
</feature>
<feature type="domain" description="PDZ" evidence="17">
    <location>
        <begin position="1162"/>
        <end position="1251"/>
    </location>
</feature>
<evidence type="ECO:0000256" key="10">
    <source>
        <dbReference type="ARBA" id="ARBA00023242"/>
    </source>
</evidence>
<dbReference type="GO" id="GO:0014069">
    <property type="term" value="C:postsynaptic density"/>
    <property type="evidence" value="ECO:0007669"/>
    <property type="project" value="TreeGrafter"/>
</dbReference>
<evidence type="ECO:0000256" key="14">
    <source>
        <dbReference type="ARBA" id="ARBA00083415"/>
    </source>
</evidence>
<keyword evidence="10" id="KW-0539">Nucleus</keyword>